<dbReference type="Gene3D" id="1.10.1740.10">
    <property type="match status" value="1"/>
</dbReference>
<evidence type="ECO:0000256" key="3">
    <source>
        <dbReference type="ARBA" id="ARBA00023082"/>
    </source>
</evidence>
<sequence>MMIPFSQKGKYVTTTEQLFNTYYVRLCDFASRILDDDEAAQDIVQDVFVTVWEQQDDLPKEDLALRSFLYSSVKFACYNKLRHLKVVNKFEERFLRAEEPKNQEIMEQIIHAEVMYHIYKAIEELPKGCALIFKKGYLEGLKNAEIAQELNLSINTVKSQKQRALSLLKEKLSPQLVSLLIPFIFHKF</sequence>
<dbReference type="SUPFAM" id="SSF88659">
    <property type="entry name" value="Sigma3 and sigma4 domains of RNA polymerase sigma factors"/>
    <property type="match status" value="1"/>
</dbReference>
<dbReference type="SUPFAM" id="SSF88946">
    <property type="entry name" value="Sigma2 domain of RNA polymerase sigma factors"/>
    <property type="match status" value="1"/>
</dbReference>
<evidence type="ECO:0000313" key="7">
    <source>
        <dbReference type="EMBL" id="GAA4798539.1"/>
    </source>
</evidence>
<dbReference type="Gene3D" id="1.10.10.10">
    <property type="entry name" value="Winged helix-like DNA-binding domain superfamily/Winged helix DNA-binding domain"/>
    <property type="match status" value="1"/>
</dbReference>
<dbReference type="InterPro" id="IPR007627">
    <property type="entry name" value="RNA_pol_sigma70_r2"/>
</dbReference>
<evidence type="ECO:0000256" key="1">
    <source>
        <dbReference type="ARBA" id="ARBA00010641"/>
    </source>
</evidence>
<feature type="domain" description="RNA polymerase sigma-70 region 2" evidence="5">
    <location>
        <begin position="18"/>
        <end position="83"/>
    </location>
</feature>
<dbReference type="NCBIfam" id="TIGR02985">
    <property type="entry name" value="Sig70_bacteroi1"/>
    <property type="match status" value="1"/>
</dbReference>
<accession>A0ABP9BPA3</accession>
<evidence type="ECO:0000259" key="6">
    <source>
        <dbReference type="Pfam" id="PF08281"/>
    </source>
</evidence>
<dbReference type="PANTHER" id="PTHR43133">
    <property type="entry name" value="RNA POLYMERASE ECF-TYPE SIGMA FACTO"/>
    <property type="match status" value="1"/>
</dbReference>
<keyword evidence="8" id="KW-1185">Reference proteome</keyword>
<evidence type="ECO:0000256" key="4">
    <source>
        <dbReference type="ARBA" id="ARBA00023163"/>
    </source>
</evidence>
<dbReference type="Pfam" id="PF08281">
    <property type="entry name" value="Sigma70_r4_2"/>
    <property type="match status" value="1"/>
</dbReference>
<dbReference type="Pfam" id="PF04542">
    <property type="entry name" value="Sigma70_r2"/>
    <property type="match status" value="1"/>
</dbReference>
<keyword evidence="3" id="KW-0731">Sigma factor</keyword>
<evidence type="ECO:0000313" key="8">
    <source>
        <dbReference type="Proteomes" id="UP001501411"/>
    </source>
</evidence>
<evidence type="ECO:0000256" key="2">
    <source>
        <dbReference type="ARBA" id="ARBA00023015"/>
    </source>
</evidence>
<dbReference type="InterPro" id="IPR013249">
    <property type="entry name" value="RNA_pol_sigma70_r4_t2"/>
</dbReference>
<dbReference type="InterPro" id="IPR014284">
    <property type="entry name" value="RNA_pol_sigma-70_dom"/>
</dbReference>
<dbReference type="InterPro" id="IPR039425">
    <property type="entry name" value="RNA_pol_sigma-70-like"/>
</dbReference>
<protein>
    <submittedName>
        <fullName evidence="7">RNA polymerase sigma-70 factor</fullName>
    </submittedName>
</protein>
<comment type="similarity">
    <text evidence="1">Belongs to the sigma-70 factor family. ECF subfamily.</text>
</comment>
<dbReference type="InterPro" id="IPR014327">
    <property type="entry name" value="RNA_pol_sigma70_bacteroid"/>
</dbReference>
<organism evidence="7 8">
    <name type="scientific">Olivibacter ginsenosidimutans</name>
    <dbReference type="NCBI Taxonomy" id="1176537"/>
    <lineage>
        <taxon>Bacteria</taxon>
        <taxon>Pseudomonadati</taxon>
        <taxon>Bacteroidota</taxon>
        <taxon>Sphingobacteriia</taxon>
        <taxon>Sphingobacteriales</taxon>
        <taxon>Sphingobacteriaceae</taxon>
        <taxon>Olivibacter</taxon>
    </lineage>
</organism>
<dbReference type="NCBIfam" id="TIGR02937">
    <property type="entry name" value="sigma70-ECF"/>
    <property type="match status" value="1"/>
</dbReference>
<dbReference type="PANTHER" id="PTHR43133:SF46">
    <property type="entry name" value="RNA POLYMERASE SIGMA-70 FACTOR ECF SUBFAMILY"/>
    <property type="match status" value="1"/>
</dbReference>
<comment type="caution">
    <text evidence="7">The sequence shown here is derived from an EMBL/GenBank/DDBJ whole genome shotgun (WGS) entry which is preliminary data.</text>
</comment>
<dbReference type="Proteomes" id="UP001501411">
    <property type="component" value="Unassembled WGS sequence"/>
</dbReference>
<keyword evidence="2" id="KW-0805">Transcription regulation</keyword>
<dbReference type="InterPro" id="IPR013324">
    <property type="entry name" value="RNA_pol_sigma_r3/r4-like"/>
</dbReference>
<dbReference type="RefSeq" id="WP_345232544.1">
    <property type="nucleotide sequence ID" value="NZ_BAABIQ010000039.1"/>
</dbReference>
<name>A0ABP9BPA3_9SPHI</name>
<proteinExistence type="inferred from homology"/>
<dbReference type="InterPro" id="IPR036388">
    <property type="entry name" value="WH-like_DNA-bd_sf"/>
</dbReference>
<keyword evidence="4" id="KW-0804">Transcription</keyword>
<gene>
    <name evidence="7" type="ORF">GCM10023231_29140</name>
</gene>
<feature type="domain" description="RNA polymerase sigma factor 70 region 4 type 2" evidence="6">
    <location>
        <begin position="118"/>
        <end position="166"/>
    </location>
</feature>
<evidence type="ECO:0000259" key="5">
    <source>
        <dbReference type="Pfam" id="PF04542"/>
    </source>
</evidence>
<dbReference type="EMBL" id="BAABIQ010000039">
    <property type="protein sequence ID" value="GAA4798539.1"/>
    <property type="molecule type" value="Genomic_DNA"/>
</dbReference>
<dbReference type="InterPro" id="IPR013325">
    <property type="entry name" value="RNA_pol_sigma_r2"/>
</dbReference>
<reference evidence="8" key="1">
    <citation type="journal article" date="2019" name="Int. J. Syst. Evol. Microbiol.">
        <title>The Global Catalogue of Microorganisms (GCM) 10K type strain sequencing project: providing services to taxonomists for standard genome sequencing and annotation.</title>
        <authorList>
            <consortium name="The Broad Institute Genomics Platform"/>
            <consortium name="The Broad Institute Genome Sequencing Center for Infectious Disease"/>
            <person name="Wu L."/>
            <person name="Ma J."/>
        </authorList>
    </citation>
    <scope>NUCLEOTIDE SEQUENCE [LARGE SCALE GENOMIC DNA]</scope>
    <source>
        <strain evidence="8">JCM 18200</strain>
    </source>
</reference>